<dbReference type="AlphaFoldDB" id="A0AA88KD60"/>
<accession>A0AA88KD60</accession>
<protein>
    <submittedName>
        <fullName evidence="2">Uncharacterized protein</fullName>
    </submittedName>
</protein>
<dbReference type="EMBL" id="PYSW02000045">
    <property type="protein sequence ID" value="KAG2374450.1"/>
    <property type="molecule type" value="Genomic_DNA"/>
</dbReference>
<feature type="region of interest" description="Disordered" evidence="1">
    <location>
        <begin position="102"/>
        <end position="157"/>
    </location>
</feature>
<evidence type="ECO:0000313" key="2">
    <source>
        <dbReference type="EMBL" id="KAG2374450.1"/>
    </source>
</evidence>
<dbReference type="Proteomes" id="UP000816034">
    <property type="component" value="Unassembled WGS sequence"/>
</dbReference>
<sequence length="950" mass="110901">MSSNITTFTNVNHSDGLIEIILGKSVETIIVNNDFYYRFQDLKHKYESYSKYSKNNDVVKIGRKGLTYVCLEIALDIITKEDNYRSHLINYLTQQQLQRFQNNSETMQQTSQTSTSFSNISQDIPNAPSTSSPTKRKQTLQELDKQNKTNATPSLSIAKPKVLTKRSRNTEHDIKEITKKKKESKRIREQEIDTYLNRLIEQYDKEKKDIVKANISKVNLVAASETRDIYIQHNALRNNSNSFDAASRQHSKFFDLFSEISNLCHIKFSHLLYHHFRKNPEAILSLAQAISSSNHVSDNEKETFRKLKQMSLKPVSLTKQLKVKDELCCSNKAWKEHIFSLGLNDILKADLKDIEGQVTNALVEYFGIQHVLKGFVMKLEPVIIAAVKSHLHTVFLRKQQQRPVNEELPDSLVIKMSMDGRKFDGLQTVVVTLSVLNLTTFGTQERRNVFPVAMYIGNEQEIMDYCKNFAQQVEKISKDGIQITKKQADASLNKENFNMKVTIIWVSDLKSLSYVSDLLEGNMFCLRCACLKCNSLNGTSMPRFLNHKFGIDSSKIYICILHAEERITEHLVKWSLTKEEYEKLVLERVRKLPCFSSSFTFHSTQVKNTSDAEEDPVLENEDYKFMLTGGMVEVISQHYKTIFENVVTDEMMEIWDQWIIVRQWLKMTNDERAKKTEEELLEFYQLLTKWHINIVELRSSVGVLPYYIHIIVHHVKEFFDEIGSLVPVSNEAVEGSHQHDHFITERATAKGKKKYFFDEYVKDSNTVWNEMSIYTEPDLSIDEFNNIFKYEKHIPRKEDKREWNQLFQIFQLIVKKLRVLFLSFRSDEDTTFERIEERSGDKVKERWNSFNDLKIKDRVIIESDQSTATNLQSSRSELEKSKLDLYLQTNVQQEEMFQDEMSDFEDDDGDEEMTNNEQLFDELSDYEDGDEEMEFGEETSIPDDIVDFIF</sequence>
<keyword evidence="3" id="KW-1185">Reference proteome</keyword>
<evidence type="ECO:0000256" key="1">
    <source>
        <dbReference type="SAM" id="MobiDB-lite"/>
    </source>
</evidence>
<gene>
    <name evidence="2" type="ORF">C9374_010734</name>
</gene>
<feature type="compositionally biased region" description="Polar residues" evidence="1">
    <location>
        <begin position="123"/>
        <end position="133"/>
    </location>
</feature>
<reference evidence="2 3" key="1">
    <citation type="journal article" date="2018" name="BMC Genomics">
        <title>The genome of Naegleria lovaniensis, the basis for a comparative approach to unravel pathogenicity factors of the human pathogenic amoeba N. fowleri.</title>
        <authorList>
            <person name="Liechti N."/>
            <person name="Schurch N."/>
            <person name="Bruggmann R."/>
            <person name="Wittwer M."/>
        </authorList>
    </citation>
    <scope>NUCLEOTIDE SEQUENCE [LARGE SCALE GENOMIC DNA]</scope>
    <source>
        <strain evidence="2 3">ATCC 30569</strain>
    </source>
</reference>
<name>A0AA88KD60_NAELO</name>
<organism evidence="2 3">
    <name type="scientific">Naegleria lovaniensis</name>
    <name type="common">Amoeba</name>
    <dbReference type="NCBI Taxonomy" id="51637"/>
    <lineage>
        <taxon>Eukaryota</taxon>
        <taxon>Discoba</taxon>
        <taxon>Heterolobosea</taxon>
        <taxon>Tetramitia</taxon>
        <taxon>Eutetramitia</taxon>
        <taxon>Vahlkampfiidae</taxon>
        <taxon>Naegleria</taxon>
    </lineage>
</organism>
<dbReference type="RefSeq" id="XP_044543624.1">
    <property type="nucleotide sequence ID" value="XM_044686311.1"/>
</dbReference>
<proteinExistence type="predicted"/>
<evidence type="ECO:0000313" key="3">
    <source>
        <dbReference type="Proteomes" id="UP000816034"/>
    </source>
</evidence>
<dbReference type="GeneID" id="68103188"/>
<feature type="compositionally biased region" description="Low complexity" evidence="1">
    <location>
        <begin position="102"/>
        <end position="122"/>
    </location>
</feature>
<comment type="caution">
    <text evidence="2">The sequence shown here is derived from an EMBL/GenBank/DDBJ whole genome shotgun (WGS) entry which is preliminary data.</text>
</comment>